<dbReference type="GO" id="GO:0004757">
    <property type="term" value="F:sepiapterin reductase (NADP+) activity"/>
    <property type="evidence" value="ECO:0007669"/>
    <property type="project" value="TreeGrafter"/>
</dbReference>
<dbReference type="Proteomes" id="UP001367676">
    <property type="component" value="Unassembled WGS sequence"/>
</dbReference>
<dbReference type="Pfam" id="PF00106">
    <property type="entry name" value="adh_short"/>
    <property type="match status" value="1"/>
</dbReference>
<dbReference type="Pfam" id="PF14989">
    <property type="entry name" value="CCDC32"/>
    <property type="match status" value="1"/>
</dbReference>
<keyword evidence="2" id="KW-0963">Cytoplasm</keyword>
<gene>
    <name evidence="5" type="ORF">V9T40_001851</name>
</gene>
<dbReference type="SUPFAM" id="SSF51735">
    <property type="entry name" value="NAD(P)-binding Rossmann-fold domains"/>
    <property type="match status" value="1"/>
</dbReference>
<accession>A0AAN9Y508</accession>
<evidence type="ECO:0000256" key="2">
    <source>
        <dbReference type="ARBA" id="ARBA00022490"/>
    </source>
</evidence>
<comment type="caution">
    <text evidence="5">The sequence shown here is derived from an EMBL/GenBank/DDBJ whole genome shotgun (WGS) entry which is preliminary data.</text>
</comment>
<dbReference type="PANTHER" id="PTHR44085:SF2">
    <property type="entry name" value="SEPIAPTERIN REDUCTASE"/>
    <property type="match status" value="1"/>
</dbReference>
<dbReference type="InterPro" id="IPR002347">
    <property type="entry name" value="SDR_fam"/>
</dbReference>
<reference evidence="5 6" key="1">
    <citation type="submission" date="2024-03" db="EMBL/GenBank/DDBJ databases">
        <title>Adaptation during the transition from Ophiocordyceps entomopathogen to insect associate is accompanied by gene loss and intensified selection.</title>
        <authorList>
            <person name="Ward C.M."/>
            <person name="Onetto C.A."/>
            <person name="Borneman A.R."/>
        </authorList>
    </citation>
    <scope>NUCLEOTIDE SEQUENCE [LARGE SCALE GENOMIC DNA]</scope>
    <source>
        <strain evidence="5">AWRI1</strain>
        <tissue evidence="5">Single Adult Female</tissue>
    </source>
</reference>
<sequence length="378" mass="42112">MSSNASEASRGDPWLNTVVDESSERLEFEDKFLPKKNIVPLDDSEHYLATLEGKLAKLKRGNKDRKRELLRAVEDTHDSYMRRLISSESREALNINQDADLEAPVTPKLIHSWIKPEQAVTVGELAELLKNDSLSATSPEHPNLAIKFGSLVAPNSTLVLLARSSPDLEDTRKQVLAANPNVDVKIHSFDLSKPSSQAFEALLASSAAGKQYELYFLVHNAGTLIPNVPAAKMDDIQQFNEYMTINLYSVTALTASFLKLFTQNERCIVNLTSLYAVQPGKGVVHYCVGKASREMYFKVLAAENPELNILSYSPGPIDTDMFRTIADDCWHEESKNNSKTLLNDKATVKMEDSVQKLADILGSRSYPNGGRVDFYDRN</sequence>
<proteinExistence type="predicted"/>
<keyword evidence="3" id="KW-0521">NADP</keyword>
<dbReference type="Gene3D" id="3.40.50.720">
    <property type="entry name" value="NAD(P)-binding Rossmann-like Domain"/>
    <property type="match status" value="1"/>
</dbReference>
<evidence type="ECO:0000256" key="1">
    <source>
        <dbReference type="ARBA" id="ARBA00004496"/>
    </source>
</evidence>
<comment type="subcellular location">
    <subcellularLocation>
        <location evidence="1">Cytoplasm</location>
    </subcellularLocation>
</comment>
<dbReference type="PANTHER" id="PTHR44085">
    <property type="entry name" value="SEPIAPTERIN REDUCTASE"/>
    <property type="match status" value="1"/>
</dbReference>
<name>A0AAN9Y508_9HEMI</name>
<dbReference type="GO" id="GO:0005737">
    <property type="term" value="C:cytoplasm"/>
    <property type="evidence" value="ECO:0007669"/>
    <property type="project" value="UniProtKB-SubCell"/>
</dbReference>
<evidence type="ECO:0000313" key="5">
    <source>
        <dbReference type="EMBL" id="KAK7590238.1"/>
    </source>
</evidence>
<evidence type="ECO:0000256" key="3">
    <source>
        <dbReference type="ARBA" id="ARBA00022857"/>
    </source>
</evidence>
<organism evidence="5 6">
    <name type="scientific">Parthenolecanium corni</name>
    <dbReference type="NCBI Taxonomy" id="536013"/>
    <lineage>
        <taxon>Eukaryota</taxon>
        <taxon>Metazoa</taxon>
        <taxon>Ecdysozoa</taxon>
        <taxon>Arthropoda</taxon>
        <taxon>Hexapoda</taxon>
        <taxon>Insecta</taxon>
        <taxon>Pterygota</taxon>
        <taxon>Neoptera</taxon>
        <taxon>Paraneoptera</taxon>
        <taxon>Hemiptera</taxon>
        <taxon>Sternorrhyncha</taxon>
        <taxon>Coccoidea</taxon>
        <taxon>Coccidae</taxon>
        <taxon>Parthenolecanium</taxon>
    </lineage>
</organism>
<keyword evidence="6" id="KW-1185">Reference proteome</keyword>
<dbReference type="AlphaFoldDB" id="A0AAN9Y508"/>
<evidence type="ECO:0008006" key="7">
    <source>
        <dbReference type="Google" id="ProtNLM"/>
    </source>
</evidence>
<dbReference type="InterPro" id="IPR036291">
    <property type="entry name" value="NAD(P)-bd_dom_sf"/>
</dbReference>
<dbReference type="InterPro" id="IPR028039">
    <property type="entry name" value="CCDC32"/>
</dbReference>
<keyword evidence="4" id="KW-0560">Oxidoreductase</keyword>
<dbReference type="GO" id="GO:0006729">
    <property type="term" value="P:tetrahydrobiopterin biosynthetic process"/>
    <property type="evidence" value="ECO:0007669"/>
    <property type="project" value="TreeGrafter"/>
</dbReference>
<protein>
    <recommendedName>
        <fullName evidence="7">Sepiapterin reductase</fullName>
    </recommendedName>
</protein>
<dbReference type="InterPro" id="IPR051721">
    <property type="entry name" value="Biopterin_syn/organic_redct"/>
</dbReference>
<dbReference type="EMBL" id="JBBCAQ010000022">
    <property type="protein sequence ID" value="KAK7590238.1"/>
    <property type="molecule type" value="Genomic_DNA"/>
</dbReference>
<evidence type="ECO:0000313" key="6">
    <source>
        <dbReference type="Proteomes" id="UP001367676"/>
    </source>
</evidence>
<evidence type="ECO:0000256" key="4">
    <source>
        <dbReference type="ARBA" id="ARBA00023002"/>
    </source>
</evidence>